<accession>A0A2S5SSG1</accession>
<keyword evidence="1" id="KW-1003">Cell membrane</keyword>
<dbReference type="PANTHER" id="PTHR22550">
    <property type="entry name" value="SPORE GERMINATION PROTEIN"/>
    <property type="match status" value="1"/>
</dbReference>
<dbReference type="PANTHER" id="PTHR22550:SF5">
    <property type="entry name" value="LEUCINE ZIPPER PROTEIN 4"/>
    <property type="match status" value="1"/>
</dbReference>
<dbReference type="InterPro" id="IPR024163">
    <property type="entry name" value="Aerotolerance_reg_N"/>
</dbReference>
<keyword evidence="3 6" id="KW-1133">Transmembrane helix</keyword>
<evidence type="ECO:0000256" key="1">
    <source>
        <dbReference type="ARBA" id="ARBA00022475"/>
    </source>
</evidence>
<dbReference type="EMBL" id="PSNX01000011">
    <property type="protein sequence ID" value="PPE65685.1"/>
    <property type="molecule type" value="Genomic_DNA"/>
</dbReference>
<feature type="domain" description="VWFA" evidence="7">
    <location>
        <begin position="87"/>
        <end position="310"/>
    </location>
</feature>
<protein>
    <submittedName>
        <fullName evidence="8">ABC transporter ATP-binding protein</fullName>
    </submittedName>
</protein>
<keyword evidence="2 6" id="KW-0812">Transmembrane</keyword>
<evidence type="ECO:0000256" key="6">
    <source>
        <dbReference type="SAM" id="Phobius"/>
    </source>
</evidence>
<evidence type="ECO:0000256" key="2">
    <source>
        <dbReference type="ARBA" id="ARBA00022692"/>
    </source>
</evidence>
<dbReference type="Pfam" id="PF07584">
    <property type="entry name" value="BatA"/>
    <property type="match status" value="1"/>
</dbReference>
<proteinExistence type="predicted"/>
<reference evidence="8 9" key="1">
    <citation type="submission" date="2018-02" db="EMBL/GenBank/DDBJ databases">
        <title>Reclassifiation of [Polyangium] brachysporum DSM 7029 as Guopingzhaonella breviflexa gen. nov., sp. nov., a member of the family Comamonadaceae.</title>
        <authorList>
            <person name="Tang B."/>
        </authorList>
    </citation>
    <scope>NUCLEOTIDE SEQUENCE [LARGE SCALE GENOMIC DNA]</scope>
    <source>
        <strain evidence="8 9">BCRC 80649</strain>
    </source>
</reference>
<feature type="transmembrane region" description="Helical" evidence="6">
    <location>
        <begin position="6"/>
        <end position="26"/>
    </location>
</feature>
<keyword evidence="9" id="KW-1185">Reference proteome</keyword>
<feature type="transmembrane region" description="Helical" evidence="6">
    <location>
        <begin position="59"/>
        <end position="77"/>
    </location>
</feature>
<feature type="compositionally biased region" description="Basic and acidic residues" evidence="5">
    <location>
        <begin position="192"/>
        <end position="203"/>
    </location>
</feature>
<dbReference type="SMART" id="SM00327">
    <property type="entry name" value="VWA"/>
    <property type="match status" value="1"/>
</dbReference>
<dbReference type="AlphaFoldDB" id="A0A2S5SSG1"/>
<dbReference type="InterPro" id="IPR050768">
    <property type="entry name" value="UPF0353/GerABKA_families"/>
</dbReference>
<dbReference type="Pfam" id="PF13519">
    <property type="entry name" value="VWA_2"/>
    <property type="match status" value="1"/>
</dbReference>
<keyword evidence="4 6" id="KW-0472">Membrane</keyword>
<keyword evidence="8" id="KW-0067">ATP-binding</keyword>
<dbReference type="Gene3D" id="3.40.50.410">
    <property type="entry name" value="von Willebrand factor, type A domain"/>
    <property type="match status" value="1"/>
</dbReference>
<dbReference type="Pfam" id="PF00092">
    <property type="entry name" value="VWA"/>
    <property type="match status" value="1"/>
</dbReference>
<keyword evidence="8" id="KW-0547">Nucleotide-binding</keyword>
<evidence type="ECO:0000256" key="4">
    <source>
        <dbReference type="ARBA" id="ARBA00023136"/>
    </source>
</evidence>
<evidence type="ECO:0000256" key="5">
    <source>
        <dbReference type="SAM" id="MobiDB-lite"/>
    </source>
</evidence>
<dbReference type="Proteomes" id="UP000238605">
    <property type="component" value="Unassembled WGS sequence"/>
</dbReference>
<dbReference type="OrthoDB" id="8882959at2"/>
<gene>
    <name evidence="8" type="ORF">C1704_12225</name>
</gene>
<evidence type="ECO:0000313" key="8">
    <source>
        <dbReference type="EMBL" id="PPE65685.1"/>
    </source>
</evidence>
<dbReference type="GO" id="GO:0005524">
    <property type="term" value="F:ATP binding"/>
    <property type="evidence" value="ECO:0007669"/>
    <property type="project" value="UniProtKB-KW"/>
</dbReference>
<dbReference type="RefSeq" id="WP_104303019.1">
    <property type="nucleotide sequence ID" value="NZ_PSNX01000011.1"/>
</dbReference>
<name>A0A2S5SSG1_9BURK</name>
<dbReference type="SUPFAM" id="SSF53300">
    <property type="entry name" value="vWA-like"/>
    <property type="match status" value="1"/>
</dbReference>
<feature type="region of interest" description="Disordered" evidence="5">
    <location>
        <begin position="184"/>
        <end position="220"/>
    </location>
</feature>
<organism evidence="8 9">
    <name type="scientific">Caldimonas caldifontis</name>
    <dbReference type="NCBI Taxonomy" id="1452508"/>
    <lineage>
        <taxon>Bacteria</taxon>
        <taxon>Pseudomonadati</taxon>
        <taxon>Pseudomonadota</taxon>
        <taxon>Betaproteobacteria</taxon>
        <taxon>Burkholderiales</taxon>
        <taxon>Sphaerotilaceae</taxon>
        <taxon>Caldimonas</taxon>
    </lineage>
</organism>
<dbReference type="InterPro" id="IPR002035">
    <property type="entry name" value="VWF_A"/>
</dbReference>
<sequence>MAFIWPELLWLLVLVPLSVLAYWWLLRRRRRMALRYSGLSLVREALVKGPGWRRHVPPALMLLALVALLVAIARPTASVTLPSQQRMVILAMDVSGSMRATDVEPSRMAAAQAAAREFVALQDSGTRIGVVTFAGTALLTQPPTHSKEDVLAAIDRFNFQRATAVGSGILVSLQAIFPDLEFDLRGSNPRPGSEDSRLGRSLDQRSAGGKPPPPPVEPGSYASAAIILLTDGQTTTGPNPMEAARMAAERGVKVYTIGVGTENGEILVGDGWSMRVRLDEESLRGIANLTGGEYFYAGTAPDLKKIYQGLHSKLALETREIEVTALLAAAAAALMLLAAGLSVFWFHRVL</sequence>
<evidence type="ECO:0000259" key="7">
    <source>
        <dbReference type="PROSITE" id="PS50234"/>
    </source>
</evidence>
<dbReference type="InterPro" id="IPR036465">
    <property type="entry name" value="vWFA_dom_sf"/>
</dbReference>
<feature type="transmembrane region" description="Helical" evidence="6">
    <location>
        <begin position="323"/>
        <end position="346"/>
    </location>
</feature>
<comment type="caution">
    <text evidence="8">The sequence shown here is derived from an EMBL/GenBank/DDBJ whole genome shotgun (WGS) entry which is preliminary data.</text>
</comment>
<dbReference type="PROSITE" id="PS50234">
    <property type="entry name" value="VWFA"/>
    <property type="match status" value="1"/>
</dbReference>
<evidence type="ECO:0000256" key="3">
    <source>
        <dbReference type="ARBA" id="ARBA00022989"/>
    </source>
</evidence>
<evidence type="ECO:0000313" key="9">
    <source>
        <dbReference type="Proteomes" id="UP000238605"/>
    </source>
</evidence>